<feature type="region of interest" description="Disordered" evidence="1">
    <location>
        <begin position="1"/>
        <end position="24"/>
    </location>
</feature>
<dbReference type="GO" id="GO:0045088">
    <property type="term" value="P:regulation of innate immune response"/>
    <property type="evidence" value="ECO:0007669"/>
    <property type="project" value="TreeGrafter"/>
</dbReference>
<dbReference type="PANTHER" id="PTHR11373:SF4">
    <property type="entry name" value="DEOXYNUCLEOSIDE TRIPHOSPHATE TRIPHOSPHOHYDROLASE SAMHD1"/>
    <property type="match status" value="1"/>
</dbReference>
<evidence type="ECO:0000256" key="1">
    <source>
        <dbReference type="SAM" id="MobiDB-lite"/>
    </source>
</evidence>
<dbReference type="GO" id="GO:0005634">
    <property type="term" value="C:nucleus"/>
    <property type="evidence" value="ECO:0007669"/>
    <property type="project" value="TreeGrafter"/>
</dbReference>
<name>A0A9Q9YNV1_CYPCA</name>
<dbReference type="GO" id="GO:0008832">
    <property type="term" value="F:dGTPase activity"/>
    <property type="evidence" value="ECO:0007669"/>
    <property type="project" value="TreeGrafter"/>
</dbReference>
<gene>
    <name evidence="2" type="primary">LOC122146908</name>
</gene>
<accession>A0A9Q9YNV1</accession>
<dbReference type="GO" id="GO:0051607">
    <property type="term" value="P:defense response to virus"/>
    <property type="evidence" value="ECO:0007669"/>
    <property type="project" value="TreeGrafter"/>
</dbReference>
<reference evidence="2" key="1">
    <citation type="submission" date="2025-08" db="UniProtKB">
        <authorList>
            <consortium name="RefSeq"/>
        </authorList>
    </citation>
    <scope>IDENTIFICATION</scope>
    <source>
        <tissue evidence="2">Muscle</tissue>
    </source>
</reference>
<dbReference type="GeneID" id="122146908"/>
<dbReference type="GO" id="GO:0006203">
    <property type="term" value="P:dGTP catabolic process"/>
    <property type="evidence" value="ECO:0007669"/>
    <property type="project" value="TreeGrafter"/>
</dbReference>
<dbReference type="InterPro" id="IPR050135">
    <property type="entry name" value="dGTPase-like"/>
</dbReference>
<dbReference type="KEGG" id="ccar:122146908"/>
<sequence length="158" mass="18709">MPRSEQTRKTLSDHRKSLQDLKKSYEASEEAEKQQLWEIIKDELQEILKKYSLDFSKEQMKIFNDPIHGHIELHPLLVKITDTPQFQRMRHIKQLGGTYLVYLVGFNNRFEHSLGGSQSRRRIFQGKTFQFQHDNARTTYWINHNIIGCVEDGITGDY</sequence>
<evidence type="ECO:0000313" key="2">
    <source>
        <dbReference type="RefSeq" id="XP_042623006.1"/>
    </source>
</evidence>
<organism evidence="2">
    <name type="scientific">Cyprinus carpio</name>
    <name type="common">Common carp</name>
    <dbReference type="NCBI Taxonomy" id="7962"/>
    <lineage>
        <taxon>Eukaryota</taxon>
        <taxon>Metazoa</taxon>
        <taxon>Chordata</taxon>
        <taxon>Craniata</taxon>
        <taxon>Vertebrata</taxon>
        <taxon>Euteleostomi</taxon>
        <taxon>Actinopterygii</taxon>
        <taxon>Neopterygii</taxon>
        <taxon>Teleostei</taxon>
        <taxon>Ostariophysi</taxon>
        <taxon>Cypriniformes</taxon>
        <taxon>Cyprinidae</taxon>
        <taxon>Cyprininae</taxon>
        <taxon>Cyprinus</taxon>
    </lineage>
</organism>
<dbReference type="OrthoDB" id="9991235at2759"/>
<dbReference type="PANTHER" id="PTHR11373">
    <property type="entry name" value="DEOXYNUCLEOSIDE TRIPHOSPHATE TRIPHOSPHOHYDROLASE"/>
    <property type="match status" value="1"/>
</dbReference>
<dbReference type="Proteomes" id="UP001155660">
    <property type="component" value="Chromosome A1"/>
</dbReference>
<protein>
    <submittedName>
        <fullName evidence="2">Uncharacterized protein MG461 homolog</fullName>
    </submittedName>
</protein>
<proteinExistence type="predicted"/>
<dbReference type="AlphaFoldDB" id="A0A9Q9YNV1"/>
<dbReference type="RefSeq" id="XP_042623006.1">
    <property type="nucleotide sequence ID" value="XM_042767072.1"/>
</dbReference>